<dbReference type="STRING" id="641025.SAMN05421507_106157"/>
<gene>
    <name evidence="3" type="ORF">SAMN05421507_106157</name>
</gene>
<keyword evidence="1" id="KW-0575">Peroxidase</keyword>
<dbReference type="Gene3D" id="3.40.50.1820">
    <property type="entry name" value="alpha/beta hydrolase"/>
    <property type="match status" value="1"/>
</dbReference>
<proteinExistence type="predicted"/>
<dbReference type="EMBL" id="FNIX01000006">
    <property type="protein sequence ID" value="SDP24448.1"/>
    <property type="molecule type" value="Genomic_DNA"/>
</dbReference>
<dbReference type="AlphaFoldDB" id="A0A1H0R641"/>
<dbReference type="SUPFAM" id="SSF53474">
    <property type="entry name" value="alpha/beta-Hydrolases"/>
    <property type="match status" value="1"/>
</dbReference>
<dbReference type="PRINTS" id="PR00412">
    <property type="entry name" value="EPOXHYDRLASE"/>
</dbReference>
<dbReference type="InterPro" id="IPR029058">
    <property type="entry name" value="AB_hydrolase_fold"/>
</dbReference>
<dbReference type="Pfam" id="PF00561">
    <property type="entry name" value="Abhydrolase_1"/>
    <property type="match status" value="1"/>
</dbReference>
<dbReference type="OrthoDB" id="63962at2"/>
<dbReference type="PRINTS" id="PR00111">
    <property type="entry name" value="ABHYDROLASE"/>
</dbReference>
<dbReference type="Proteomes" id="UP000199691">
    <property type="component" value="Unassembled WGS sequence"/>
</dbReference>
<evidence type="ECO:0000256" key="1">
    <source>
        <dbReference type="ARBA" id="ARBA00022559"/>
    </source>
</evidence>
<accession>A0A1H0R641</accession>
<dbReference type="InterPro" id="IPR000073">
    <property type="entry name" value="AB_hydrolase_1"/>
</dbReference>
<sequence>MFVPVDGGDLAVEVHDGDTAPVLAVHGVSGSRKLWDRVAAHGFTLIAPDLRGRGDSCVLPGATTRQHADDMVRVLDALDLASVTVAGMSMGAYVAVELAVRHPDRVRALVLVDGGLPMPMHAHMTDELVAAVLAPQLAARERTWTVDEYLAVQAAANPLVDPSDPLTREYFAHDLTPDGHLRLSGETLAADTRDVVFGESRWRELTVPTWFVHAEWSIGPDSAPAYTVEQAAEYRAALPVLREPVLINEVDHGGTVMTAAGAAVTAEVLNEALK</sequence>
<feature type="domain" description="AB hydrolase-1" evidence="2">
    <location>
        <begin position="21"/>
        <end position="129"/>
    </location>
</feature>
<reference evidence="4" key="1">
    <citation type="submission" date="2016-10" db="EMBL/GenBank/DDBJ databases">
        <authorList>
            <person name="Varghese N."/>
            <person name="Submissions S."/>
        </authorList>
    </citation>
    <scope>NUCLEOTIDE SEQUENCE [LARGE SCALE GENOMIC DNA]</scope>
    <source>
        <strain evidence="4">CGMCC 4.6609</strain>
    </source>
</reference>
<dbReference type="GO" id="GO:0004601">
    <property type="term" value="F:peroxidase activity"/>
    <property type="evidence" value="ECO:0007669"/>
    <property type="project" value="UniProtKB-KW"/>
</dbReference>
<evidence type="ECO:0000313" key="3">
    <source>
        <dbReference type="EMBL" id="SDP24448.1"/>
    </source>
</evidence>
<protein>
    <submittedName>
        <fullName evidence="3">Pimeloyl-ACP methyl ester carboxylesterase</fullName>
    </submittedName>
</protein>
<dbReference type="RefSeq" id="WP_090098451.1">
    <property type="nucleotide sequence ID" value="NZ_FNIX01000006.1"/>
</dbReference>
<dbReference type="InterPro" id="IPR000639">
    <property type="entry name" value="Epox_hydrolase-like"/>
</dbReference>
<dbReference type="InterPro" id="IPR050471">
    <property type="entry name" value="AB_hydrolase"/>
</dbReference>
<evidence type="ECO:0000313" key="4">
    <source>
        <dbReference type="Proteomes" id="UP000199691"/>
    </source>
</evidence>
<organism evidence="3 4">
    <name type="scientific">Lentzea jiangxiensis</name>
    <dbReference type="NCBI Taxonomy" id="641025"/>
    <lineage>
        <taxon>Bacteria</taxon>
        <taxon>Bacillati</taxon>
        <taxon>Actinomycetota</taxon>
        <taxon>Actinomycetes</taxon>
        <taxon>Pseudonocardiales</taxon>
        <taxon>Pseudonocardiaceae</taxon>
        <taxon>Lentzea</taxon>
    </lineage>
</organism>
<dbReference type="PANTHER" id="PTHR43433">
    <property type="entry name" value="HYDROLASE, ALPHA/BETA FOLD FAMILY PROTEIN"/>
    <property type="match status" value="1"/>
</dbReference>
<name>A0A1H0R641_9PSEU</name>
<keyword evidence="4" id="KW-1185">Reference proteome</keyword>
<evidence type="ECO:0000259" key="2">
    <source>
        <dbReference type="Pfam" id="PF00561"/>
    </source>
</evidence>
<keyword evidence="1" id="KW-0560">Oxidoreductase</keyword>
<dbReference type="PANTHER" id="PTHR43433:SF5">
    <property type="entry name" value="AB HYDROLASE-1 DOMAIN-CONTAINING PROTEIN"/>
    <property type="match status" value="1"/>
</dbReference>